<proteinExistence type="inferred from homology"/>
<dbReference type="InterPro" id="IPR006060">
    <property type="entry name" value="Maltose/Cyclodextrin-bd"/>
</dbReference>
<gene>
    <name evidence="7" type="ORF">H8B09_05095</name>
</gene>
<comment type="similarity">
    <text evidence="1 5">Belongs to the bacterial solute-binding protein 1 family.</text>
</comment>
<dbReference type="PANTHER" id="PTHR30061:SF50">
    <property type="entry name" value="MALTOSE_MALTODEXTRIN-BINDING PERIPLASMIC PROTEIN"/>
    <property type="match status" value="1"/>
</dbReference>
<dbReference type="EMBL" id="JACXZA010000001">
    <property type="protein sequence ID" value="MBD3918119.1"/>
    <property type="molecule type" value="Genomic_DNA"/>
</dbReference>
<protein>
    <recommendedName>
        <fullName evidence="5">Maltodextrin-binding protein</fullName>
    </recommendedName>
</protein>
<reference evidence="7 8" key="1">
    <citation type="submission" date="2020-09" db="EMBL/GenBank/DDBJ databases">
        <title>Paenibacillus sp. strain PR3 16S rRNA gene Genome sequencing and assembly.</title>
        <authorList>
            <person name="Kim J."/>
        </authorList>
    </citation>
    <scope>NUCLEOTIDE SEQUENCE [LARGE SCALE GENOMIC DNA]</scope>
    <source>
        <strain evidence="7 8">PR3</strain>
    </source>
</reference>
<sequence length="442" mass="47252">MKRWVGLMAIGTMVFMLAACGSGGKDDNKTTTETQTETSTDTGATTGSDDPAPAEADDALTPEEGASLVVWDSKTGRGFIDEMAKEFETKYGVTVKVEEVESPDQVNKLTTDGPAGLGADIVNFPNDQLGRAVSAGLVLENDQFADDTTNNSQENAVKAVSYEGILYGYPRTVETYAMIYNKAIFPEGAPKSFEDIVSFAKTYNDAKKNKYAIMWEVGNFYFNYGFLGSNGGYLFGDGGTKADDIGLNNDGAVAGAKFFASLKEILPMNTGDVTYDIKKGLFTGGTLGIDINGPWTLADYKTSGVDYGVAPLPTIQGKPMTSFSGVKAWYVNSFTKYPKAAKLFANFLTSKESELKEFTMNGTLPANKEAINDASVQGDAVSKAFLDQFAVSQPMPSIPEMGNVWNPAAAALSEVWNDGKDAKAALDNAVQQIKDANAVNSK</sequence>
<feature type="signal peptide" evidence="5">
    <location>
        <begin position="1"/>
        <end position="18"/>
    </location>
</feature>
<dbReference type="RefSeq" id="WP_191202349.1">
    <property type="nucleotide sequence ID" value="NZ_JACXZA010000001.1"/>
</dbReference>
<feature type="compositionally biased region" description="Low complexity" evidence="6">
    <location>
        <begin position="31"/>
        <end position="54"/>
    </location>
</feature>
<dbReference type="Gene3D" id="3.40.190.10">
    <property type="entry name" value="Periplasmic binding protein-like II"/>
    <property type="match status" value="2"/>
</dbReference>
<organism evidence="7 8">
    <name type="scientific">Paenibacillus terricola</name>
    <dbReference type="NCBI Taxonomy" id="2763503"/>
    <lineage>
        <taxon>Bacteria</taxon>
        <taxon>Bacillati</taxon>
        <taxon>Bacillota</taxon>
        <taxon>Bacilli</taxon>
        <taxon>Bacillales</taxon>
        <taxon>Paenibacillaceae</taxon>
        <taxon>Paenibacillus</taxon>
    </lineage>
</organism>
<dbReference type="CDD" id="cd13586">
    <property type="entry name" value="PBP2_Maltose_binding_like"/>
    <property type="match status" value="1"/>
</dbReference>
<keyword evidence="5" id="KW-1003">Cell membrane</keyword>
<comment type="subcellular location">
    <subcellularLocation>
        <location evidence="5">Cell membrane</location>
        <topology evidence="5">Lipid-anchor</topology>
    </subcellularLocation>
</comment>
<evidence type="ECO:0000313" key="8">
    <source>
        <dbReference type="Proteomes" id="UP000609346"/>
    </source>
</evidence>
<evidence type="ECO:0000256" key="2">
    <source>
        <dbReference type="ARBA" id="ARBA00022448"/>
    </source>
</evidence>
<evidence type="ECO:0000256" key="3">
    <source>
        <dbReference type="ARBA" id="ARBA00022597"/>
    </source>
</evidence>
<dbReference type="Proteomes" id="UP000609346">
    <property type="component" value="Unassembled WGS sequence"/>
</dbReference>
<dbReference type="SUPFAM" id="SSF53850">
    <property type="entry name" value="Periplasmic binding protein-like II"/>
    <property type="match status" value="1"/>
</dbReference>
<evidence type="ECO:0000313" key="7">
    <source>
        <dbReference type="EMBL" id="MBD3918119.1"/>
    </source>
</evidence>
<keyword evidence="2 5" id="KW-0813">Transport</keyword>
<dbReference type="InterPro" id="IPR006059">
    <property type="entry name" value="SBP"/>
</dbReference>
<dbReference type="PRINTS" id="PR00181">
    <property type="entry name" value="MALTOSEBP"/>
</dbReference>
<evidence type="ECO:0000256" key="5">
    <source>
        <dbReference type="RuleBase" id="RU365005"/>
    </source>
</evidence>
<accession>A0ABR8MUB9</accession>
<evidence type="ECO:0000256" key="1">
    <source>
        <dbReference type="ARBA" id="ARBA00008520"/>
    </source>
</evidence>
<evidence type="ECO:0000256" key="6">
    <source>
        <dbReference type="SAM" id="MobiDB-lite"/>
    </source>
</evidence>
<dbReference type="PROSITE" id="PS51257">
    <property type="entry name" value="PROKAR_LIPOPROTEIN"/>
    <property type="match status" value="1"/>
</dbReference>
<feature type="chain" id="PRO_5044987286" description="Maltodextrin-binding protein" evidence="5">
    <location>
        <begin position="19"/>
        <end position="442"/>
    </location>
</feature>
<keyword evidence="4 5" id="KW-0732">Signal</keyword>
<dbReference type="PANTHER" id="PTHR30061">
    <property type="entry name" value="MALTOSE-BINDING PERIPLASMIC PROTEIN"/>
    <property type="match status" value="1"/>
</dbReference>
<evidence type="ECO:0000256" key="4">
    <source>
        <dbReference type="ARBA" id="ARBA00022729"/>
    </source>
</evidence>
<keyword evidence="8" id="KW-1185">Reference proteome</keyword>
<comment type="caution">
    <text evidence="7">The sequence shown here is derived from an EMBL/GenBank/DDBJ whole genome shotgun (WGS) entry which is preliminary data.</text>
</comment>
<dbReference type="Pfam" id="PF13416">
    <property type="entry name" value="SBP_bac_8"/>
    <property type="match status" value="1"/>
</dbReference>
<keyword evidence="5" id="KW-0472">Membrane</keyword>
<keyword evidence="3 5" id="KW-0762">Sugar transport</keyword>
<name>A0ABR8MUB9_9BACL</name>
<feature type="region of interest" description="Disordered" evidence="6">
    <location>
        <begin position="22"/>
        <end position="60"/>
    </location>
</feature>
<keyword evidence="5" id="KW-0449">Lipoprotein</keyword>